<evidence type="ECO:0000313" key="3">
    <source>
        <dbReference type="Proteomes" id="UP000533953"/>
    </source>
</evidence>
<organism evidence="2 3">
    <name type="scientific">Listeria booriae</name>
    <dbReference type="NCBI Taxonomy" id="1552123"/>
    <lineage>
        <taxon>Bacteria</taxon>
        <taxon>Bacillati</taxon>
        <taxon>Bacillota</taxon>
        <taxon>Bacilli</taxon>
        <taxon>Bacillales</taxon>
        <taxon>Listeriaceae</taxon>
        <taxon>Listeria</taxon>
    </lineage>
</organism>
<dbReference type="EMBL" id="JAASTX010000022">
    <property type="protein sequence ID" value="MBC1492950.1"/>
    <property type="molecule type" value="Genomic_DNA"/>
</dbReference>
<comment type="caution">
    <text evidence="2">The sequence shown here is derived from an EMBL/GenBank/DDBJ whole genome shotgun (WGS) entry which is preliminary data.</text>
</comment>
<dbReference type="Proteomes" id="UP000533953">
    <property type="component" value="Unassembled WGS sequence"/>
</dbReference>
<evidence type="ECO:0000256" key="1">
    <source>
        <dbReference type="SAM" id="Coils"/>
    </source>
</evidence>
<reference evidence="2 3" key="1">
    <citation type="submission" date="2020-03" db="EMBL/GenBank/DDBJ databases">
        <title>Soil Listeria distribution.</title>
        <authorList>
            <person name="Liao J."/>
            <person name="Wiedmann M."/>
        </authorList>
    </citation>
    <scope>NUCLEOTIDE SEQUENCE [LARGE SCALE GENOMIC DNA]</scope>
    <source>
        <strain evidence="2 3">FSL L7-1547</strain>
    </source>
</reference>
<dbReference type="Pfam" id="PF13125">
    <property type="entry name" value="DUF3958"/>
    <property type="match status" value="1"/>
</dbReference>
<keyword evidence="1" id="KW-0175">Coiled coil</keyword>
<accession>A0A7X1CCZ3</accession>
<dbReference type="RefSeq" id="WP_185418106.1">
    <property type="nucleotide sequence ID" value="NZ_JAASTX010000022.1"/>
</dbReference>
<name>A0A7X1CCZ3_9LIST</name>
<evidence type="ECO:0000313" key="2">
    <source>
        <dbReference type="EMBL" id="MBC1492950.1"/>
    </source>
</evidence>
<dbReference type="AlphaFoldDB" id="A0A7X1CCZ3"/>
<gene>
    <name evidence="2" type="ORF">HCI99_14100</name>
</gene>
<proteinExistence type="predicted"/>
<dbReference type="InterPro" id="IPR025014">
    <property type="entry name" value="DUF3958"/>
</dbReference>
<feature type="coiled-coil region" evidence="1">
    <location>
        <begin position="77"/>
        <end position="114"/>
    </location>
</feature>
<protein>
    <submittedName>
        <fullName evidence="2">DUF3958 family protein</fullName>
    </submittedName>
</protein>
<sequence>MDRFQEITNQINDTQQAFYDVERQERKLESTKVQFEEILNQKEQLFFDINRTWLVGDMAYRTSDNQNDIRRYQDRFMNELMNEYDEIRNKKRYYQDQEEDLIFQRKKIREEENK</sequence>